<gene>
    <name evidence="1" type="ORF">JOC58_002835</name>
</gene>
<evidence type="ECO:0000313" key="1">
    <source>
        <dbReference type="EMBL" id="MDR6244938.1"/>
    </source>
</evidence>
<evidence type="ECO:0000313" key="2">
    <source>
        <dbReference type="Proteomes" id="UP001185028"/>
    </source>
</evidence>
<dbReference type="RefSeq" id="WP_188774551.1">
    <property type="nucleotide sequence ID" value="NZ_BMMB01000002.1"/>
</dbReference>
<protein>
    <submittedName>
        <fullName evidence="1">Uncharacterized protein</fullName>
    </submittedName>
</protein>
<keyword evidence="2" id="KW-1185">Reference proteome</keyword>
<sequence>MSRAINLFALLWLGEKVPHHALSKELLSIAKAIQGNNTKTRLITFFQIPSYEKAQTLKYAEGMAKKLKNVGILSDRSVNKKVYQIFLV</sequence>
<dbReference type="Proteomes" id="UP001185028">
    <property type="component" value="Unassembled WGS sequence"/>
</dbReference>
<name>A0ABU1J0A0_9BACL</name>
<comment type="caution">
    <text evidence="1">The sequence shown here is derived from an EMBL/GenBank/DDBJ whole genome shotgun (WGS) entry which is preliminary data.</text>
</comment>
<organism evidence="1 2">
    <name type="scientific">Paenibacillus hunanensis</name>
    <dbReference type="NCBI Taxonomy" id="539262"/>
    <lineage>
        <taxon>Bacteria</taxon>
        <taxon>Bacillati</taxon>
        <taxon>Bacillota</taxon>
        <taxon>Bacilli</taxon>
        <taxon>Bacillales</taxon>
        <taxon>Paenibacillaceae</taxon>
        <taxon>Paenibacillus</taxon>
    </lineage>
</organism>
<proteinExistence type="predicted"/>
<dbReference type="EMBL" id="JAVDQH010000010">
    <property type="protein sequence ID" value="MDR6244938.1"/>
    <property type="molecule type" value="Genomic_DNA"/>
</dbReference>
<accession>A0ABU1J0A0</accession>
<reference evidence="1 2" key="1">
    <citation type="submission" date="2023-07" db="EMBL/GenBank/DDBJ databases">
        <title>Genomic Encyclopedia of Type Strains, Phase IV (KMG-IV): sequencing the most valuable type-strain genomes for metagenomic binning, comparative biology and taxonomic classification.</title>
        <authorList>
            <person name="Goeker M."/>
        </authorList>
    </citation>
    <scope>NUCLEOTIDE SEQUENCE [LARGE SCALE GENOMIC DNA]</scope>
    <source>
        <strain evidence="1 2">DSM 22170</strain>
    </source>
</reference>